<feature type="DNA-binding region" description="H-T-H motif" evidence="4">
    <location>
        <begin position="33"/>
        <end position="52"/>
    </location>
</feature>
<name>A0A4P6G0B0_9PSED</name>
<keyword evidence="7" id="KW-1185">Reference proteome</keyword>
<dbReference type="GO" id="GO:0003700">
    <property type="term" value="F:DNA-binding transcription factor activity"/>
    <property type="evidence" value="ECO:0007669"/>
    <property type="project" value="TreeGrafter"/>
</dbReference>
<keyword evidence="3" id="KW-0804">Transcription</keyword>
<dbReference type="PRINTS" id="PR00455">
    <property type="entry name" value="HTHTETR"/>
</dbReference>
<feature type="domain" description="HTH tetR-type" evidence="5">
    <location>
        <begin position="10"/>
        <end position="70"/>
    </location>
</feature>
<organism evidence="6 7">
    <name type="scientific">Pseudomonas arsenicoxydans</name>
    <dbReference type="NCBI Taxonomy" id="702115"/>
    <lineage>
        <taxon>Bacteria</taxon>
        <taxon>Pseudomonadati</taxon>
        <taxon>Pseudomonadota</taxon>
        <taxon>Gammaproteobacteria</taxon>
        <taxon>Pseudomonadales</taxon>
        <taxon>Pseudomonadaceae</taxon>
        <taxon>Pseudomonas</taxon>
    </lineage>
</organism>
<proteinExistence type="predicted"/>
<dbReference type="PANTHER" id="PTHR30055:SF234">
    <property type="entry name" value="HTH-TYPE TRANSCRIPTIONAL REGULATOR BETI"/>
    <property type="match status" value="1"/>
</dbReference>
<accession>A0A4P6G0B0</accession>
<keyword evidence="2 4" id="KW-0238">DNA-binding</keyword>
<dbReference type="InterPro" id="IPR001647">
    <property type="entry name" value="HTH_TetR"/>
</dbReference>
<protein>
    <recommendedName>
        <fullName evidence="5">HTH tetR-type domain-containing protein</fullName>
    </recommendedName>
</protein>
<sequence length="212" mass="24288">MARKRKEDTEQTYGLLLDAAEKVFSHRGYAQATFHEIAESAGLTRGAIYWHFEGKYQLLEAVLQRASLPWDRLPERFHYLAEVPTVPQLSKALGDGLNEIINDPRLHRVTLILLHRTELVADNYLVYCRLTGIFNRIKTYVIAALNLRFTEADGTPCREIPRIATAIKALLTGSIYEWLLNQAEIELKYIPATIEALISPLVERNQSVIYHR</sequence>
<evidence type="ECO:0000256" key="1">
    <source>
        <dbReference type="ARBA" id="ARBA00023015"/>
    </source>
</evidence>
<dbReference type="GO" id="GO:0000976">
    <property type="term" value="F:transcription cis-regulatory region binding"/>
    <property type="evidence" value="ECO:0007669"/>
    <property type="project" value="TreeGrafter"/>
</dbReference>
<evidence type="ECO:0000313" key="6">
    <source>
        <dbReference type="EMBL" id="QAY84018.1"/>
    </source>
</evidence>
<dbReference type="EMBL" id="CP024767">
    <property type="protein sequence ID" value="QAY84018.1"/>
    <property type="molecule type" value="Genomic_DNA"/>
</dbReference>
<evidence type="ECO:0000313" key="7">
    <source>
        <dbReference type="Proteomes" id="UP000291121"/>
    </source>
</evidence>
<keyword evidence="1" id="KW-0805">Transcription regulation</keyword>
<dbReference type="AlphaFoldDB" id="A0A4P6G0B0"/>
<dbReference type="InterPro" id="IPR050109">
    <property type="entry name" value="HTH-type_TetR-like_transc_reg"/>
</dbReference>
<gene>
    <name evidence="6" type="ORF">CUN61_08475</name>
</gene>
<dbReference type="RefSeq" id="WP_208671217.1">
    <property type="nucleotide sequence ID" value="NZ_CP024767.1"/>
</dbReference>
<evidence type="ECO:0000256" key="3">
    <source>
        <dbReference type="ARBA" id="ARBA00023163"/>
    </source>
</evidence>
<dbReference type="SUPFAM" id="SSF46689">
    <property type="entry name" value="Homeodomain-like"/>
    <property type="match status" value="1"/>
</dbReference>
<reference evidence="6 7" key="1">
    <citation type="submission" date="2017-11" db="EMBL/GenBank/DDBJ databases">
        <title>Genome sequence of Pseudomonas arsenicoxydans ACM1.</title>
        <authorList>
            <person name="Nascimento F.X."/>
        </authorList>
    </citation>
    <scope>NUCLEOTIDE SEQUENCE [LARGE SCALE GENOMIC DNA]</scope>
    <source>
        <strain evidence="6 7">ACM1</strain>
    </source>
</reference>
<evidence type="ECO:0000259" key="5">
    <source>
        <dbReference type="PROSITE" id="PS50977"/>
    </source>
</evidence>
<dbReference type="Pfam" id="PF00440">
    <property type="entry name" value="TetR_N"/>
    <property type="match status" value="1"/>
</dbReference>
<evidence type="ECO:0000256" key="4">
    <source>
        <dbReference type="PROSITE-ProRule" id="PRU00335"/>
    </source>
</evidence>
<dbReference type="Proteomes" id="UP000291121">
    <property type="component" value="Chromosome"/>
</dbReference>
<dbReference type="PANTHER" id="PTHR30055">
    <property type="entry name" value="HTH-TYPE TRANSCRIPTIONAL REGULATOR RUTR"/>
    <property type="match status" value="1"/>
</dbReference>
<dbReference type="InterPro" id="IPR009057">
    <property type="entry name" value="Homeodomain-like_sf"/>
</dbReference>
<dbReference type="PROSITE" id="PS50977">
    <property type="entry name" value="HTH_TETR_2"/>
    <property type="match status" value="1"/>
</dbReference>
<dbReference type="Gene3D" id="1.10.357.10">
    <property type="entry name" value="Tetracycline Repressor, domain 2"/>
    <property type="match status" value="1"/>
</dbReference>
<evidence type="ECO:0000256" key="2">
    <source>
        <dbReference type="ARBA" id="ARBA00023125"/>
    </source>
</evidence>